<comment type="caution">
    <text evidence="3">The sequence shown here is derived from an EMBL/GenBank/DDBJ whole genome shotgun (WGS) entry which is preliminary data.</text>
</comment>
<comment type="similarity">
    <text evidence="1">Belongs to the LOR family.</text>
</comment>
<dbReference type="InterPro" id="IPR025659">
    <property type="entry name" value="Tubby-like_C"/>
</dbReference>
<dbReference type="Proteomes" id="UP001552299">
    <property type="component" value="Unassembled WGS sequence"/>
</dbReference>
<dbReference type="AlphaFoldDB" id="A0ABD0UG41"/>
<dbReference type="EMBL" id="JANQDX010000015">
    <property type="protein sequence ID" value="KAL0911566.1"/>
    <property type="molecule type" value="Genomic_DNA"/>
</dbReference>
<gene>
    <name evidence="3" type="ORF">M5K25_019715</name>
</gene>
<evidence type="ECO:0000313" key="3">
    <source>
        <dbReference type="EMBL" id="KAL0911566.1"/>
    </source>
</evidence>
<reference evidence="3 4" key="1">
    <citation type="journal article" date="2024" name="Plant Biotechnol. J.">
        <title>Dendrobium thyrsiflorum genome and its molecular insights into genes involved in important horticultural traits.</title>
        <authorList>
            <person name="Chen B."/>
            <person name="Wang J.Y."/>
            <person name="Zheng P.J."/>
            <person name="Li K.L."/>
            <person name="Liang Y.M."/>
            <person name="Chen X.F."/>
            <person name="Zhang C."/>
            <person name="Zhao X."/>
            <person name="He X."/>
            <person name="Zhang G.Q."/>
            <person name="Liu Z.J."/>
            <person name="Xu Q."/>
        </authorList>
    </citation>
    <scope>NUCLEOTIDE SEQUENCE [LARGE SCALE GENOMIC DNA]</scope>
    <source>
        <strain evidence="3">GZMU011</strain>
    </source>
</reference>
<dbReference type="Pfam" id="PF04525">
    <property type="entry name" value="LOR"/>
    <property type="match status" value="1"/>
</dbReference>
<evidence type="ECO:0008006" key="5">
    <source>
        <dbReference type="Google" id="ProtNLM"/>
    </source>
</evidence>
<feature type="compositionally biased region" description="Basic residues" evidence="2">
    <location>
        <begin position="89"/>
        <end position="102"/>
    </location>
</feature>
<evidence type="ECO:0000256" key="2">
    <source>
        <dbReference type="SAM" id="MobiDB-lite"/>
    </source>
</evidence>
<accession>A0ABD0UG41</accession>
<evidence type="ECO:0000313" key="4">
    <source>
        <dbReference type="Proteomes" id="UP001552299"/>
    </source>
</evidence>
<dbReference type="PANTHER" id="PTHR31087:SF131">
    <property type="entry name" value="TRANSLATION INITIATION FACTOR 2B FAMILY PROTEIN, PUTATIVE, EXPRESSED-RELATED"/>
    <property type="match status" value="1"/>
</dbReference>
<protein>
    <recommendedName>
        <fullName evidence="5">Protein LURP-one-related 8</fullName>
    </recommendedName>
</protein>
<dbReference type="PANTHER" id="PTHR31087">
    <property type="match status" value="1"/>
</dbReference>
<name>A0ABD0UG41_DENTH</name>
<dbReference type="InterPro" id="IPR007612">
    <property type="entry name" value="LOR"/>
</dbReference>
<keyword evidence="4" id="KW-1185">Reference proteome</keyword>
<feature type="region of interest" description="Disordered" evidence="2">
    <location>
        <begin position="79"/>
        <end position="110"/>
    </location>
</feature>
<proteinExistence type="inferred from homology"/>
<dbReference type="InterPro" id="IPR038595">
    <property type="entry name" value="LOR_sf"/>
</dbReference>
<evidence type="ECO:0000256" key="1">
    <source>
        <dbReference type="ARBA" id="ARBA00005437"/>
    </source>
</evidence>
<dbReference type="Gene3D" id="2.40.160.200">
    <property type="entry name" value="LURP1-related"/>
    <property type="match status" value="1"/>
</dbReference>
<sequence>MLRESTKNVGPFLGCMLEPCSMTLTCMEEVERIHQGCRTYPRLYVRALLDDVNLCGRGQENPPRMYDLSEVARIKTSSPLPPPIGFRRPGNHLHRGMRKKIHPSSSSFDNPKPSLASCVDHHHLHPHPPLQEAAPTTLTVWRKSLLFNCNGFTVFDSKGNLIYRVDNYSKSGSQGEIVLMDAAGKPCLTIRRKTKLILGEHWGIYEGETAANPRFSVRKHKSFFRSKALARLSPRSAAPAGCGCKVSIAGGEGYKVEGSYKQRRCAVFDEKRRAMAEIQLKESVRGAAFGLDVFRLVVQPSFDSAVAMAIVILLEEMIGSKT</sequence>
<dbReference type="SUPFAM" id="SSF54518">
    <property type="entry name" value="Tubby C-terminal domain-like"/>
    <property type="match status" value="1"/>
</dbReference>
<organism evidence="3 4">
    <name type="scientific">Dendrobium thyrsiflorum</name>
    <name type="common">Pinecone-like raceme dendrobium</name>
    <name type="synonym">Orchid</name>
    <dbReference type="NCBI Taxonomy" id="117978"/>
    <lineage>
        <taxon>Eukaryota</taxon>
        <taxon>Viridiplantae</taxon>
        <taxon>Streptophyta</taxon>
        <taxon>Embryophyta</taxon>
        <taxon>Tracheophyta</taxon>
        <taxon>Spermatophyta</taxon>
        <taxon>Magnoliopsida</taxon>
        <taxon>Liliopsida</taxon>
        <taxon>Asparagales</taxon>
        <taxon>Orchidaceae</taxon>
        <taxon>Epidendroideae</taxon>
        <taxon>Malaxideae</taxon>
        <taxon>Dendrobiinae</taxon>
        <taxon>Dendrobium</taxon>
    </lineage>
</organism>